<dbReference type="RefSeq" id="WP_181800027.1">
    <property type="nucleotide sequence ID" value="NZ_JAEMWY010000018.1"/>
</dbReference>
<dbReference type="InterPro" id="IPR009671">
    <property type="entry name" value="RraB_dom"/>
</dbReference>
<evidence type="ECO:0000259" key="1">
    <source>
        <dbReference type="Pfam" id="PF06877"/>
    </source>
</evidence>
<proteinExistence type="predicted"/>
<name>A0A368VDI9_MARNT</name>
<evidence type="ECO:0000313" key="4">
    <source>
        <dbReference type="Proteomes" id="UP000252795"/>
    </source>
</evidence>
<dbReference type="SUPFAM" id="SSF89946">
    <property type="entry name" value="Hypothetical protein VC0424"/>
    <property type="match status" value="1"/>
</dbReference>
<protein>
    <submittedName>
        <fullName evidence="3">Regulator of RNase E activity RraB</fullName>
    </submittedName>
</protein>
<dbReference type="Proteomes" id="UP000252795">
    <property type="component" value="Unassembled WGS sequence"/>
</dbReference>
<sequence>MQRLFAAIIIFFGCHAIQASEFEPNVEMNQRVIKALIEAGSVPTKPHPIEHHFLCYTSDCLQELLEKGESLGYRAAYMGEDTYQGTHYWYGDLVKETVLDLHIINQQNSLMLKLADEFNADYDGWGTPIIK</sequence>
<reference evidence="3 4" key="1">
    <citation type="submission" date="2018-07" db="EMBL/GenBank/DDBJ databases">
        <title>Freshwater and sediment microbial communities from various areas in North America, analyzing microbe dynamics in response to fracking.</title>
        <authorList>
            <person name="Lamendella R."/>
        </authorList>
    </citation>
    <scope>NUCLEOTIDE SEQUENCE [LARGE SCALE GENOMIC DNA]</scope>
    <source>
        <strain evidence="3 4">114E</strain>
        <strain evidence="2 5">114E_o</strain>
    </source>
</reference>
<dbReference type="Pfam" id="PF06877">
    <property type="entry name" value="RraB"/>
    <property type="match status" value="1"/>
</dbReference>
<feature type="domain" description="Regulator of ribonuclease activity B" evidence="1">
    <location>
        <begin position="27"/>
        <end position="127"/>
    </location>
</feature>
<evidence type="ECO:0000313" key="2">
    <source>
        <dbReference type="EMBL" id="RBP76867.1"/>
    </source>
</evidence>
<comment type="caution">
    <text evidence="3">The sequence shown here is derived from an EMBL/GenBank/DDBJ whole genome shotgun (WGS) entry which is preliminary data.</text>
</comment>
<dbReference type="InterPro" id="IPR036701">
    <property type="entry name" value="RraB-like_sf"/>
</dbReference>
<dbReference type="Proteomes" id="UP000253065">
    <property type="component" value="Unassembled WGS sequence"/>
</dbReference>
<dbReference type="EMBL" id="QNSA01000001">
    <property type="protein sequence ID" value="RBP76867.1"/>
    <property type="molecule type" value="Genomic_DNA"/>
</dbReference>
<organism evidence="3 4">
    <name type="scientific">Marinobacter nauticus</name>
    <name type="common">Marinobacter hydrocarbonoclasticus</name>
    <name type="synonym">Marinobacter aquaeolei</name>
    <dbReference type="NCBI Taxonomy" id="2743"/>
    <lineage>
        <taxon>Bacteria</taxon>
        <taxon>Pseudomonadati</taxon>
        <taxon>Pseudomonadota</taxon>
        <taxon>Gammaproteobacteria</taxon>
        <taxon>Pseudomonadales</taxon>
        <taxon>Marinobacteraceae</taxon>
        <taxon>Marinobacter</taxon>
    </lineage>
</organism>
<dbReference type="EMBL" id="QPJB01000001">
    <property type="protein sequence ID" value="RCW37714.1"/>
    <property type="molecule type" value="Genomic_DNA"/>
</dbReference>
<keyword evidence="5" id="KW-1185">Reference proteome</keyword>
<dbReference type="AlphaFoldDB" id="A0A368VDI9"/>
<dbReference type="Gene3D" id="3.30.70.970">
    <property type="entry name" value="RraB-like"/>
    <property type="match status" value="1"/>
</dbReference>
<evidence type="ECO:0000313" key="3">
    <source>
        <dbReference type="EMBL" id="RCW37714.1"/>
    </source>
</evidence>
<accession>A0A368VDI9</accession>
<evidence type="ECO:0000313" key="5">
    <source>
        <dbReference type="Proteomes" id="UP000253065"/>
    </source>
</evidence>
<gene>
    <name evidence="3" type="ORF">DET51_10150</name>
    <name evidence="2" type="ORF">DET64_10150</name>
</gene>